<name>A0A8I1DFT5_ACIBZ</name>
<gene>
    <name evidence="1" type="ORF">I9054_001645</name>
</gene>
<proteinExistence type="predicted"/>
<dbReference type="RefSeq" id="WP_151781512.1">
    <property type="nucleotide sequence ID" value="NZ_BKNL01000072.1"/>
</dbReference>
<sequence>MNEKRFFLAFLTLFAPLSIFAQNCPQGIPQGTPSCVPPDQLGYPNAPPVNTAYRKKTWGALASSPEMREIGTSTGQFSRRSAVKEAIRNCKSKGGKACELSLAYHNQCVVMAQPIRESGQSSSVNSISQSAPTIESASQLALPNCSKLNEGKKCEIFYSNCTAQVLIR</sequence>
<accession>A0A8I1DFT5</accession>
<organism evidence="1 2">
    <name type="scientific">Acinetobacter bereziniae</name>
    <name type="common">Acinetobacter genomosp. 10</name>
    <dbReference type="NCBI Taxonomy" id="106648"/>
    <lineage>
        <taxon>Bacteria</taxon>
        <taxon>Pseudomonadati</taxon>
        <taxon>Pseudomonadota</taxon>
        <taxon>Gammaproteobacteria</taxon>
        <taxon>Moraxellales</taxon>
        <taxon>Moraxellaceae</taxon>
        <taxon>Acinetobacter</taxon>
    </lineage>
</organism>
<dbReference type="Pfam" id="PF13827">
    <property type="entry name" value="DUF4189"/>
    <property type="match status" value="1"/>
</dbReference>
<dbReference type="EMBL" id="CP092085">
    <property type="protein sequence ID" value="UUN98202.1"/>
    <property type="molecule type" value="Genomic_DNA"/>
</dbReference>
<protein>
    <submittedName>
        <fullName evidence="1">DUF4189 domain-containing protein</fullName>
    </submittedName>
</protein>
<dbReference type="Proteomes" id="UP000644140">
    <property type="component" value="Chromosome"/>
</dbReference>
<dbReference type="AlphaFoldDB" id="A0A8I1DFT5"/>
<evidence type="ECO:0000313" key="2">
    <source>
        <dbReference type="Proteomes" id="UP000644140"/>
    </source>
</evidence>
<evidence type="ECO:0000313" key="1">
    <source>
        <dbReference type="EMBL" id="UUN98202.1"/>
    </source>
</evidence>
<reference evidence="1" key="1">
    <citation type="submission" date="2022-02" db="EMBL/GenBank/DDBJ databases">
        <title>Characterization of Tn125 harboring carbapenem-resistant Acinetobacter bereziniae clinical isolates.</title>
        <authorList>
            <person name="Wong N.-K."/>
            <person name="Pan Q."/>
        </authorList>
    </citation>
    <scope>NUCLEOTIDE SEQUENCE</scope>
    <source>
        <strain evidence="1">GD03393</strain>
    </source>
</reference>
<dbReference type="InterPro" id="IPR025240">
    <property type="entry name" value="DUF4189"/>
</dbReference>